<proteinExistence type="predicted"/>
<evidence type="ECO:0000313" key="5">
    <source>
        <dbReference type="Proteomes" id="UP000050640"/>
    </source>
</evidence>
<feature type="compositionally biased region" description="Basic and acidic residues" evidence="4">
    <location>
        <begin position="151"/>
        <end position="182"/>
    </location>
</feature>
<dbReference type="GO" id="GO:0005654">
    <property type="term" value="C:nucleoplasm"/>
    <property type="evidence" value="ECO:0007669"/>
    <property type="project" value="TreeGrafter"/>
</dbReference>
<dbReference type="PANTHER" id="PTHR15081:SF1">
    <property type="entry name" value="NUCLEAR AUTOANTIGENIC SPERM PROTEIN"/>
    <property type="match status" value="1"/>
</dbReference>
<dbReference type="PANTHER" id="PTHR15081">
    <property type="entry name" value="NUCLEAR AUTOANTIGENIC SPERM PROTEIN NASP -RELATED"/>
    <property type="match status" value="1"/>
</dbReference>
<keyword evidence="2" id="KW-0802">TPR repeat</keyword>
<feature type="region of interest" description="Disordered" evidence="4">
    <location>
        <begin position="221"/>
        <end position="287"/>
    </location>
</feature>
<evidence type="ECO:0000256" key="2">
    <source>
        <dbReference type="ARBA" id="ARBA00022803"/>
    </source>
</evidence>
<evidence type="ECO:0000256" key="4">
    <source>
        <dbReference type="SAM" id="MobiDB-lite"/>
    </source>
</evidence>
<keyword evidence="3" id="KW-0175">Coiled coil</keyword>
<accession>A0A0R3S169</accession>
<feature type="compositionally biased region" description="Acidic residues" evidence="4">
    <location>
        <begin position="273"/>
        <end position="286"/>
    </location>
</feature>
<protein>
    <submittedName>
        <fullName evidence="6">SHNi-TPR domain-containing protein</fullName>
    </submittedName>
</protein>
<keyword evidence="1" id="KW-0677">Repeat</keyword>
<dbReference type="AlphaFoldDB" id="A0A0R3S169"/>
<feature type="region of interest" description="Disordered" evidence="4">
    <location>
        <begin position="146"/>
        <end position="182"/>
    </location>
</feature>
<dbReference type="InterPro" id="IPR051730">
    <property type="entry name" value="NASP-like"/>
</dbReference>
<feature type="compositionally biased region" description="Acidic residues" evidence="4">
    <location>
        <begin position="242"/>
        <end position="263"/>
    </location>
</feature>
<dbReference type="WBParaSite" id="EEL_0000840001-mRNA-1">
    <property type="protein sequence ID" value="EEL_0000840001-mRNA-1"/>
    <property type="gene ID" value="EEL_0000840001"/>
</dbReference>
<dbReference type="Proteomes" id="UP000050640">
    <property type="component" value="Unplaced"/>
</dbReference>
<feature type="coiled-coil region" evidence="3">
    <location>
        <begin position="113"/>
        <end position="140"/>
    </location>
</feature>
<sequence length="306" mass="34940">MLPSSFRDTMKLQTLLAEGKQAYVSGRFREAEIKLSEAAELSVNIYGYFAIPTFDPHLYYGKTLLELARLEDGVFSNALQGITASDEEAGKKQNSGKVKGVEEVESLTEEERAEIVEKVGNALEENAEALEKKIACFRVDSSSMLEENEEAKETDVSDDKNERDVTMKSERSSMEEQTKKDHEVKSGNGCFVIFIFLKQAIIQLIRYYYKWIVDEMKEDDDETMDYKEERTKAQRKKRKDDVEDEEKDEKDTIEDGEEEDDTLVEGGKNGISEENDSEDESSDTGDVEYLQLAWENLEVARTICDK</sequence>
<evidence type="ECO:0000256" key="1">
    <source>
        <dbReference type="ARBA" id="ARBA00022737"/>
    </source>
</evidence>
<evidence type="ECO:0000256" key="3">
    <source>
        <dbReference type="SAM" id="Coils"/>
    </source>
</evidence>
<organism evidence="5 6">
    <name type="scientific">Elaeophora elaphi</name>
    <dbReference type="NCBI Taxonomy" id="1147741"/>
    <lineage>
        <taxon>Eukaryota</taxon>
        <taxon>Metazoa</taxon>
        <taxon>Ecdysozoa</taxon>
        <taxon>Nematoda</taxon>
        <taxon>Chromadorea</taxon>
        <taxon>Rhabditida</taxon>
        <taxon>Spirurina</taxon>
        <taxon>Spiruromorpha</taxon>
        <taxon>Filarioidea</taxon>
        <taxon>Onchocercidae</taxon>
        <taxon>Elaeophora</taxon>
    </lineage>
</organism>
<dbReference type="GO" id="GO:0034080">
    <property type="term" value="P:CENP-A containing chromatin assembly"/>
    <property type="evidence" value="ECO:0007669"/>
    <property type="project" value="TreeGrafter"/>
</dbReference>
<reference evidence="6" key="1">
    <citation type="submission" date="2017-02" db="UniProtKB">
        <authorList>
            <consortium name="WormBaseParasite"/>
        </authorList>
    </citation>
    <scope>IDENTIFICATION</scope>
</reference>
<dbReference type="STRING" id="1147741.A0A0R3S169"/>
<keyword evidence="5" id="KW-1185">Reference proteome</keyword>
<dbReference type="GO" id="GO:0042393">
    <property type="term" value="F:histone binding"/>
    <property type="evidence" value="ECO:0007669"/>
    <property type="project" value="TreeGrafter"/>
</dbReference>
<dbReference type="GO" id="GO:0006335">
    <property type="term" value="P:DNA replication-dependent chromatin assembly"/>
    <property type="evidence" value="ECO:0007669"/>
    <property type="project" value="TreeGrafter"/>
</dbReference>
<name>A0A0R3S169_9BILA</name>
<evidence type="ECO:0000313" key="6">
    <source>
        <dbReference type="WBParaSite" id="EEL_0000840001-mRNA-1"/>
    </source>
</evidence>